<feature type="transmembrane region" description="Helical" evidence="6">
    <location>
        <begin position="635"/>
        <end position="655"/>
    </location>
</feature>
<dbReference type="PANTHER" id="PTHR33406:SF13">
    <property type="entry name" value="MEMBRANE PROTEIN YDFJ"/>
    <property type="match status" value="1"/>
</dbReference>
<evidence type="ECO:0000256" key="1">
    <source>
        <dbReference type="ARBA" id="ARBA00004651"/>
    </source>
</evidence>
<dbReference type="PROSITE" id="PS50156">
    <property type="entry name" value="SSD"/>
    <property type="match status" value="2"/>
</dbReference>
<feature type="transmembrane region" description="Helical" evidence="6">
    <location>
        <begin position="357"/>
        <end position="380"/>
    </location>
</feature>
<feature type="transmembrane region" description="Helical" evidence="6">
    <location>
        <begin position="407"/>
        <end position="424"/>
    </location>
</feature>
<name>A0A450RT69_9GAMM</name>
<dbReference type="InterPro" id="IPR050545">
    <property type="entry name" value="Mycobact_MmpL"/>
</dbReference>
<comment type="subcellular location">
    <subcellularLocation>
        <location evidence="1">Cell membrane</location>
        <topology evidence="1">Multi-pass membrane protein</topology>
    </subcellularLocation>
</comment>
<feature type="transmembrane region" description="Helical" evidence="6">
    <location>
        <begin position="19"/>
        <end position="36"/>
    </location>
</feature>
<dbReference type="Pfam" id="PF03176">
    <property type="entry name" value="MMPL"/>
    <property type="match status" value="2"/>
</dbReference>
<feature type="domain" description="SSD" evidence="7">
    <location>
        <begin position="252"/>
        <end position="379"/>
    </location>
</feature>
<keyword evidence="4 6" id="KW-1133">Transmembrane helix</keyword>
<evidence type="ECO:0000256" key="6">
    <source>
        <dbReference type="SAM" id="Phobius"/>
    </source>
</evidence>
<dbReference type="EMBL" id="CAADEW010000001">
    <property type="protein sequence ID" value="VFJ42290.1"/>
    <property type="molecule type" value="Genomic_DNA"/>
</dbReference>
<feature type="transmembrane region" description="Helical" evidence="6">
    <location>
        <begin position="326"/>
        <end position="345"/>
    </location>
</feature>
<keyword evidence="2" id="KW-1003">Cell membrane</keyword>
<dbReference type="PANTHER" id="PTHR33406">
    <property type="entry name" value="MEMBRANE PROTEIN MJ1562-RELATED"/>
    <property type="match status" value="1"/>
</dbReference>
<sequence length="775" mass="85467">MTMTNLESRLSAWLIRHRWWFLVLAPVIVFALAGGMKNLKFATDYRVFFSEDNPQLQAFDNLEKTYSPGDNVIFLVLPKNDRVFSRETLAAVERLTEMAWQIPYSLRVDSITNFQHTEVSGDDLIVTDLVENATESTDAGIARIRGIALAEPSLTGKLISRKADATAINVTIQLPGVDETKETPEVVKAAREIAEKIHARYPHLSVHLSGMVMMNNAFSEASRNDMGSLIPMGFGVMLMVLALSLRRAFGTLATLLMVLMSILAGMGIGGHLGFPITPPSSSAPLVILTMAIANSVHILVVFYHGLHSNTAQGRREAMEESLRVNLQPVFFTSLTTIIGFLTLNLSEVPPYRDLGNFVAAGIGVGFFLSVTFLPALMILLPARPHRAGFESIAMARFGDFVITNRHWLFWSMAGVVIVLISFISRNELNDVYVHYFDESIAFRQDTDLLDRYMGGLYRIDYSLDSGESGGVSDPAFLRKVENFVGWLRQQPEVTHVDTITDTFKRLNKNLHGDDPGWYRLPDARDLAAQYLLLYEMSLPYGLGLDNRVDVDKSATRVDVGTRVLSTNEFLALERRAHQWLSDNAPALLTQGASSTLMFAHIGARNIRSMLSATTLALVLISLILIVALRSFKIGLTSIIPNLVPAGMAFGLWGLLVGEVGLALSTVTTMTLGIVVDDTVHFLSKYLRARREKGASPEEAVRYAFSVVGVALTITSLTLVAGFLIISLSDFYLNASMGVFTAMVLALALLADFLFLPPLLMKIEWFGTNHPISAHK</sequence>
<feature type="transmembrane region" description="Helical" evidence="6">
    <location>
        <begin position="285"/>
        <end position="306"/>
    </location>
</feature>
<feature type="transmembrane region" description="Helical" evidence="6">
    <location>
        <begin position="661"/>
        <end position="682"/>
    </location>
</feature>
<protein>
    <recommendedName>
        <fullName evidence="7">SSD domain-containing protein</fullName>
    </recommendedName>
</protein>
<dbReference type="InterPro" id="IPR000731">
    <property type="entry name" value="SSD"/>
</dbReference>
<dbReference type="SUPFAM" id="SSF82866">
    <property type="entry name" value="Multidrug efflux transporter AcrB transmembrane domain"/>
    <property type="match status" value="2"/>
</dbReference>
<feature type="transmembrane region" description="Helical" evidence="6">
    <location>
        <begin position="609"/>
        <end position="628"/>
    </location>
</feature>
<feature type="transmembrane region" description="Helical" evidence="6">
    <location>
        <begin position="702"/>
        <end position="725"/>
    </location>
</feature>
<feature type="domain" description="SSD" evidence="7">
    <location>
        <begin position="634"/>
        <end position="761"/>
    </location>
</feature>
<feature type="transmembrane region" description="Helical" evidence="6">
    <location>
        <begin position="251"/>
        <end position="273"/>
    </location>
</feature>
<evidence type="ECO:0000256" key="2">
    <source>
        <dbReference type="ARBA" id="ARBA00022475"/>
    </source>
</evidence>
<dbReference type="InterPro" id="IPR004869">
    <property type="entry name" value="MMPL_dom"/>
</dbReference>
<evidence type="ECO:0000256" key="3">
    <source>
        <dbReference type="ARBA" id="ARBA00022692"/>
    </source>
</evidence>
<feature type="transmembrane region" description="Helical" evidence="6">
    <location>
        <begin position="731"/>
        <end position="755"/>
    </location>
</feature>
<gene>
    <name evidence="8" type="ORF">BECKFW1821A_GA0114235_100148</name>
</gene>
<evidence type="ECO:0000313" key="8">
    <source>
        <dbReference type="EMBL" id="VFJ42290.1"/>
    </source>
</evidence>
<keyword evidence="3 6" id="KW-0812">Transmembrane</keyword>
<dbReference type="GO" id="GO:0005886">
    <property type="term" value="C:plasma membrane"/>
    <property type="evidence" value="ECO:0007669"/>
    <property type="project" value="UniProtKB-SubCell"/>
</dbReference>
<organism evidence="8">
    <name type="scientific">Candidatus Kentrum sp. FW</name>
    <dbReference type="NCBI Taxonomy" id="2126338"/>
    <lineage>
        <taxon>Bacteria</taxon>
        <taxon>Pseudomonadati</taxon>
        <taxon>Pseudomonadota</taxon>
        <taxon>Gammaproteobacteria</taxon>
        <taxon>Candidatus Kentrum</taxon>
    </lineage>
</organism>
<dbReference type="AlphaFoldDB" id="A0A450RT69"/>
<reference evidence="8" key="1">
    <citation type="submission" date="2019-02" db="EMBL/GenBank/DDBJ databases">
        <authorList>
            <person name="Gruber-Vodicka R. H."/>
            <person name="Seah K. B. B."/>
        </authorList>
    </citation>
    <scope>NUCLEOTIDE SEQUENCE</scope>
    <source>
        <strain evidence="8">BECK_BZ15</strain>
    </source>
</reference>
<feature type="transmembrane region" description="Helical" evidence="6">
    <location>
        <begin position="226"/>
        <end position="245"/>
    </location>
</feature>
<dbReference type="Gene3D" id="1.20.1640.10">
    <property type="entry name" value="Multidrug efflux transporter AcrB transmembrane domain"/>
    <property type="match status" value="2"/>
</dbReference>
<evidence type="ECO:0000256" key="4">
    <source>
        <dbReference type="ARBA" id="ARBA00022989"/>
    </source>
</evidence>
<evidence type="ECO:0000259" key="7">
    <source>
        <dbReference type="PROSITE" id="PS50156"/>
    </source>
</evidence>
<keyword evidence="5 6" id="KW-0472">Membrane</keyword>
<proteinExistence type="predicted"/>
<accession>A0A450RT69</accession>
<evidence type="ECO:0000256" key="5">
    <source>
        <dbReference type="ARBA" id="ARBA00023136"/>
    </source>
</evidence>